<sequence length="339" mass="36553">MQVDDLSAATRHSEAAFASLRHFSLPPTPQNYAVWYEFHAERNAELRRLISIALSNRRVVDSYMMAELYDLFFADTPERQAAREAGATLREAAGRIREAGDDAARYGDTLNEVAGAIPGDGKGLAALVTRLSAETMALSARSKRLGDELQASGARITELESKLAAAQRASQTDALTTLPNRRAFDSMIVEHAGQAMNSGNDLSLLMIDIDHFKRVNDTWGHAVGDAVIRLVATTLAQHGPNHGRPARYGGEEFAMLLPSTPIGDAVGHAEKLRGALAGRRISLRGKNESIGNVTVSIGAARYEPGEPVAAWIDRADAALYRAKQQGRNRVVTLEAAEAG</sequence>
<gene>
    <name evidence="4" type="ORF">J5Y09_09485</name>
</gene>
<evidence type="ECO:0000313" key="5">
    <source>
        <dbReference type="Proteomes" id="UP000680815"/>
    </source>
</evidence>
<dbReference type="PANTHER" id="PTHR45138">
    <property type="entry name" value="REGULATORY COMPONENTS OF SENSORY TRANSDUCTION SYSTEM"/>
    <property type="match status" value="1"/>
</dbReference>
<name>A0ABS4AUC2_9PROT</name>
<evidence type="ECO:0000256" key="2">
    <source>
        <dbReference type="ARBA" id="ARBA00034247"/>
    </source>
</evidence>
<dbReference type="Pfam" id="PF00990">
    <property type="entry name" value="GGDEF"/>
    <property type="match status" value="1"/>
</dbReference>
<dbReference type="EC" id="2.7.7.65" evidence="1"/>
<dbReference type="InterPro" id="IPR050469">
    <property type="entry name" value="Diguanylate_Cyclase"/>
</dbReference>
<dbReference type="Proteomes" id="UP000680815">
    <property type="component" value="Unassembled WGS sequence"/>
</dbReference>
<dbReference type="PANTHER" id="PTHR45138:SF9">
    <property type="entry name" value="DIGUANYLATE CYCLASE DGCM-RELATED"/>
    <property type="match status" value="1"/>
</dbReference>
<keyword evidence="4" id="KW-0808">Transferase</keyword>
<dbReference type="SUPFAM" id="SSF55073">
    <property type="entry name" value="Nucleotide cyclase"/>
    <property type="match status" value="1"/>
</dbReference>
<dbReference type="CDD" id="cd01949">
    <property type="entry name" value="GGDEF"/>
    <property type="match status" value="1"/>
</dbReference>
<comment type="caution">
    <text evidence="4">The sequence shown here is derived from an EMBL/GenBank/DDBJ whole genome shotgun (WGS) entry which is preliminary data.</text>
</comment>
<organism evidence="4 5">
    <name type="scientific">Roseomonas nitratireducens</name>
    <dbReference type="NCBI Taxonomy" id="2820810"/>
    <lineage>
        <taxon>Bacteria</taxon>
        <taxon>Pseudomonadati</taxon>
        <taxon>Pseudomonadota</taxon>
        <taxon>Alphaproteobacteria</taxon>
        <taxon>Acetobacterales</taxon>
        <taxon>Roseomonadaceae</taxon>
        <taxon>Roseomonas</taxon>
    </lineage>
</organism>
<keyword evidence="5" id="KW-1185">Reference proteome</keyword>
<dbReference type="PROSITE" id="PS50887">
    <property type="entry name" value="GGDEF"/>
    <property type="match status" value="1"/>
</dbReference>
<evidence type="ECO:0000313" key="4">
    <source>
        <dbReference type="EMBL" id="MBP0464142.1"/>
    </source>
</evidence>
<dbReference type="EMBL" id="JAGIYZ010000007">
    <property type="protein sequence ID" value="MBP0464142.1"/>
    <property type="molecule type" value="Genomic_DNA"/>
</dbReference>
<dbReference type="NCBIfam" id="TIGR00254">
    <property type="entry name" value="GGDEF"/>
    <property type="match status" value="1"/>
</dbReference>
<feature type="domain" description="GGDEF" evidence="3">
    <location>
        <begin position="200"/>
        <end position="335"/>
    </location>
</feature>
<evidence type="ECO:0000256" key="1">
    <source>
        <dbReference type="ARBA" id="ARBA00012528"/>
    </source>
</evidence>
<dbReference type="InterPro" id="IPR000160">
    <property type="entry name" value="GGDEF_dom"/>
</dbReference>
<dbReference type="InterPro" id="IPR029787">
    <property type="entry name" value="Nucleotide_cyclase"/>
</dbReference>
<dbReference type="SMART" id="SM00267">
    <property type="entry name" value="GGDEF"/>
    <property type="match status" value="1"/>
</dbReference>
<comment type="catalytic activity">
    <reaction evidence="2">
        <text>2 GTP = 3',3'-c-di-GMP + 2 diphosphate</text>
        <dbReference type="Rhea" id="RHEA:24898"/>
        <dbReference type="ChEBI" id="CHEBI:33019"/>
        <dbReference type="ChEBI" id="CHEBI:37565"/>
        <dbReference type="ChEBI" id="CHEBI:58805"/>
        <dbReference type="EC" id="2.7.7.65"/>
    </reaction>
</comment>
<protein>
    <recommendedName>
        <fullName evidence="1">diguanylate cyclase</fullName>
        <ecNumber evidence="1">2.7.7.65</ecNumber>
    </recommendedName>
</protein>
<proteinExistence type="predicted"/>
<dbReference type="Gene3D" id="3.30.70.270">
    <property type="match status" value="1"/>
</dbReference>
<accession>A0ABS4AUC2</accession>
<reference evidence="4 5" key="1">
    <citation type="submission" date="2021-03" db="EMBL/GenBank/DDBJ databases">
        <authorList>
            <person name="So Y."/>
        </authorList>
    </citation>
    <scope>NUCLEOTIDE SEQUENCE [LARGE SCALE GENOMIC DNA]</scope>
    <source>
        <strain evidence="4 5">PWR1</strain>
    </source>
</reference>
<dbReference type="GO" id="GO:0052621">
    <property type="term" value="F:diguanylate cyclase activity"/>
    <property type="evidence" value="ECO:0007669"/>
    <property type="project" value="UniProtKB-EC"/>
</dbReference>
<dbReference type="RefSeq" id="WP_209351514.1">
    <property type="nucleotide sequence ID" value="NZ_JAGIYZ010000007.1"/>
</dbReference>
<evidence type="ECO:0000259" key="3">
    <source>
        <dbReference type="PROSITE" id="PS50887"/>
    </source>
</evidence>
<dbReference type="InterPro" id="IPR043128">
    <property type="entry name" value="Rev_trsase/Diguanyl_cyclase"/>
</dbReference>
<keyword evidence="4" id="KW-0548">Nucleotidyltransferase</keyword>